<comment type="caution">
    <text evidence="10">The sequence shown here is derived from an EMBL/GenBank/DDBJ whole genome shotgun (WGS) entry which is preliminary data.</text>
</comment>
<dbReference type="PANTHER" id="PTHR42770">
    <property type="entry name" value="AMINO ACID TRANSPORTER-RELATED"/>
    <property type="match status" value="1"/>
</dbReference>
<keyword evidence="4" id="KW-1003">Cell membrane</keyword>
<reference evidence="10" key="1">
    <citation type="journal article" date="2014" name="Int. J. Syst. Evol. Microbiol.">
        <title>Complete genome sequence of Corynebacterium casei LMG S-19264T (=DSM 44701T), isolated from a smear-ripened cheese.</title>
        <authorList>
            <consortium name="US DOE Joint Genome Institute (JGI-PGF)"/>
            <person name="Walter F."/>
            <person name="Albersmeier A."/>
            <person name="Kalinowski J."/>
            <person name="Ruckert C."/>
        </authorList>
    </citation>
    <scope>NUCLEOTIDE SEQUENCE</scope>
    <source>
        <strain evidence="10">KCTC 32182</strain>
    </source>
</reference>
<evidence type="ECO:0000256" key="6">
    <source>
        <dbReference type="ARBA" id="ARBA00022989"/>
    </source>
</evidence>
<proteinExistence type="inferred from homology"/>
<evidence type="ECO:0000256" key="3">
    <source>
        <dbReference type="ARBA" id="ARBA00021069"/>
    </source>
</evidence>
<keyword evidence="11" id="KW-1185">Reference proteome</keyword>
<dbReference type="GO" id="GO:0005886">
    <property type="term" value="C:plasma membrane"/>
    <property type="evidence" value="ECO:0007669"/>
    <property type="project" value="UniProtKB-SubCell"/>
</dbReference>
<dbReference type="InterPro" id="IPR002293">
    <property type="entry name" value="AA/rel_permease1"/>
</dbReference>
<reference evidence="10" key="2">
    <citation type="submission" date="2020-09" db="EMBL/GenBank/DDBJ databases">
        <authorList>
            <person name="Sun Q."/>
            <person name="Kim S."/>
        </authorList>
    </citation>
    <scope>NUCLEOTIDE SEQUENCE</scope>
    <source>
        <strain evidence="10">KCTC 32182</strain>
    </source>
</reference>
<evidence type="ECO:0000256" key="5">
    <source>
        <dbReference type="ARBA" id="ARBA00022692"/>
    </source>
</evidence>
<dbReference type="AlphaFoldDB" id="A0A918NZN9"/>
<evidence type="ECO:0000313" key="10">
    <source>
        <dbReference type="EMBL" id="GGY09189.1"/>
    </source>
</evidence>
<feature type="transmembrane region" description="Helical" evidence="9">
    <location>
        <begin position="79"/>
        <end position="107"/>
    </location>
</feature>
<evidence type="ECO:0000256" key="4">
    <source>
        <dbReference type="ARBA" id="ARBA00022475"/>
    </source>
</evidence>
<feature type="transmembrane region" description="Helical" evidence="9">
    <location>
        <begin position="319"/>
        <end position="337"/>
    </location>
</feature>
<dbReference type="EMBL" id="BMYX01000004">
    <property type="protein sequence ID" value="GGY09189.1"/>
    <property type="molecule type" value="Genomic_DNA"/>
</dbReference>
<evidence type="ECO:0000256" key="8">
    <source>
        <dbReference type="ARBA" id="ARBA00045636"/>
    </source>
</evidence>
<dbReference type="Pfam" id="PF13520">
    <property type="entry name" value="AA_permease_2"/>
    <property type="match status" value="1"/>
</dbReference>
<gene>
    <name evidence="10" type="ORF">GCM10011289_09900</name>
</gene>
<feature type="transmembrane region" description="Helical" evidence="9">
    <location>
        <begin position="113"/>
        <end position="137"/>
    </location>
</feature>
<comment type="subcellular location">
    <subcellularLocation>
        <location evidence="1">Cell membrane</location>
        <topology evidence="1">Multi-pass membrane protein</topology>
    </subcellularLocation>
</comment>
<keyword evidence="6 9" id="KW-1133">Transmembrane helix</keyword>
<feature type="transmembrane region" description="Helical" evidence="9">
    <location>
        <begin position="270"/>
        <end position="293"/>
    </location>
</feature>
<feature type="transmembrane region" description="Helical" evidence="9">
    <location>
        <begin position="410"/>
        <end position="427"/>
    </location>
</feature>
<keyword evidence="5 9" id="KW-0812">Transmembrane</keyword>
<comment type="similarity">
    <text evidence="2">Belongs to the amino acid-polyamine-organocation (APC) superfamily. Basic amino acid/polyamine antiporter (APA) (TC 2.A.3.2) family.</text>
</comment>
<dbReference type="RefSeq" id="WP_215796427.1">
    <property type="nucleotide sequence ID" value="NZ_BMYX01000004.1"/>
</dbReference>
<keyword evidence="7 9" id="KW-0472">Membrane</keyword>
<name>A0A918NZN9_9NEIS</name>
<feature type="transmembrane region" description="Helical" evidence="9">
    <location>
        <begin position="225"/>
        <end position="250"/>
    </location>
</feature>
<dbReference type="PANTHER" id="PTHR42770:SF18">
    <property type="entry name" value="ARGININE_AGMATINE ANTIPORTER"/>
    <property type="match status" value="1"/>
</dbReference>
<feature type="transmembrane region" description="Helical" evidence="9">
    <location>
        <begin position="144"/>
        <end position="166"/>
    </location>
</feature>
<protein>
    <recommendedName>
        <fullName evidence="3">Arginine/agmatine antiporter</fullName>
    </recommendedName>
</protein>
<evidence type="ECO:0000313" key="11">
    <source>
        <dbReference type="Proteomes" id="UP000645257"/>
    </source>
</evidence>
<dbReference type="PIRSF" id="PIRSF006060">
    <property type="entry name" value="AA_transporter"/>
    <property type="match status" value="1"/>
</dbReference>
<feature type="transmembrane region" description="Helical" evidence="9">
    <location>
        <begin position="343"/>
        <end position="367"/>
    </location>
</feature>
<feature type="transmembrane region" description="Helical" evidence="9">
    <location>
        <begin position="388"/>
        <end position="404"/>
    </location>
</feature>
<feature type="transmembrane region" description="Helical" evidence="9">
    <location>
        <begin position="7"/>
        <end position="26"/>
    </location>
</feature>
<feature type="transmembrane region" description="Helical" evidence="9">
    <location>
        <begin position="186"/>
        <end position="204"/>
    </location>
</feature>
<evidence type="ECO:0000256" key="9">
    <source>
        <dbReference type="SAM" id="Phobius"/>
    </source>
</evidence>
<evidence type="ECO:0000256" key="7">
    <source>
        <dbReference type="ARBA" id="ARBA00023136"/>
    </source>
</evidence>
<comment type="function">
    <text evidence="8">Major component of the acid-resistance (AR) system allowing enteric pathogens to survive the acidic environment in the stomach. Exchanges extracellular arginine for its intracellular decarboxylation product agmatine (Agm) thereby expelling intracellular protons. Probably undergoes several conformational states in order to translocate the substrate across the membrane; keeps the substrate accessible to only 1 side of the membrane at a time by opening and closing 3 membrane-internal gates.</text>
</comment>
<organism evidence="10 11">
    <name type="scientific">Paludibacterium paludis</name>
    <dbReference type="NCBI Taxonomy" id="1225769"/>
    <lineage>
        <taxon>Bacteria</taxon>
        <taxon>Pseudomonadati</taxon>
        <taxon>Pseudomonadota</taxon>
        <taxon>Betaproteobacteria</taxon>
        <taxon>Neisseriales</taxon>
        <taxon>Chromobacteriaceae</taxon>
        <taxon>Paludibacterium</taxon>
    </lineage>
</organism>
<evidence type="ECO:0000256" key="2">
    <source>
        <dbReference type="ARBA" id="ARBA00008220"/>
    </source>
</evidence>
<dbReference type="InterPro" id="IPR050367">
    <property type="entry name" value="APC_superfamily"/>
</dbReference>
<feature type="transmembrane region" description="Helical" evidence="9">
    <location>
        <begin position="38"/>
        <end position="59"/>
    </location>
</feature>
<dbReference type="Proteomes" id="UP000645257">
    <property type="component" value="Unassembled WGS sequence"/>
</dbReference>
<sequence length="441" mass="46391">MKRKMGFWMCSALVIGNMIGSGIFLLPSSLAPFGIHSLWGWALATAGSVCLAMMFAFLVRAEPAAGGPYAYTRRAYGDFAAYLCAWCYWKAAWIGNAAVAVTLVGYLKVFVPALANPVAGCLAGVGFIWFFTLVNLMGTRTAGAFGLIMTLLKLVPLVLVGVAGLLHFDAANMQAASAQPAGAMSLANMVFQVAALTMWSFVGLESATVPAEDVVSPEKTIPRATVFGTIFTAVIYIVSVTAIQGMIPAADLAKSSAPFADAAGILFGKTGYLLVAAGAVVACMGTLNGWALLQGQIPMAAARDGLFPHSLARLNRHGVPANGLIASSVLVTLLMAMDFNDNLVGMFNIVALLGTLTALIPYGFCAAAQLQILVDEETPVSAREAKRASATAVLAFLFTLGAIYGAGRDAAFWTFLVLMAGIPMYTWRQWRNRVEARLAAG</sequence>
<dbReference type="Gene3D" id="1.20.1740.10">
    <property type="entry name" value="Amino acid/polyamine transporter I"/>
    <property type="match status" value="1"/>
</dbReference>
<dbReference type="GO" id="GO:0022857">
    <property type="term" value="F:transmembrane transporter activity"/>
    <property type="evidence" value="ECO:0007669"/>
    <property type="project" value="InterPro"/>
</dbReference>
<evidence type="ECO:0000256" key="1">
    <source>
        <dbReference type="ARBA" id="ARBA00004651"/>
    </source>
</evidence>
<accession>A0A918NZN9</accession>